<feature type="binding site" evidence="10">
    <location>
        <position position="237"/>
    </location>
    <ligand>
        <name>NADP(+)</name>
        <dbReference type="ChEBI" id="CHEBI:58349"/>
    </ligand>
</feature>
<keyword evidence="5 8" id="KW-0521">NADP</keyword>
<comment type="catalytic activity">
    <reaction evidence="7 8">
        <text>2 reduced [adrenodoxin] + NADP(+) + H(+) = 2 oxidized [adrenodoxin] + NADPH</text>
        <dbReference type="Rhea" id="RHEA:42312"/>
        <dbReference type="Rhea" id="RHEA-COMP:9998"/>
        <dbReference type="Rhea" id="RHEA-COMP:9999"/>
        <dbReference type="ChEBI" id="CHEBI:15378"/>
        <dbReference type="ChEBI" id="CHEBI:33737"/>
        <dbReference type="ChEBI" id="CHEBI:33738"/>
        <dbReference type="ChEBI" id="CHEBI:57783"/>
        <dbReference type="ChEBI" id="CHEBI:58349"/>
        <dbReference type="EC" id="1.18.1.6"/>
    </reaction>
</comment>
<keyword evidence="4 8" id="KW-0274">FAD</keyword>
<dbReference type="InterPro" id="IPR055275">
    <property type="entry name" value="Ferredox_Rdtase"/>
</dbReference>
<feature type="domain" description="FAD/NAD(P)-binding" evidence="11">
    <location>
        <begin position="35"/>
        <end position="197"/>
    </location>
</feature>
<dbReference type="PANTHER" id="PTHR48467">
    <property type="entry name" value="GLUTAMATE SYNTHASE 1 [NADH], CHLOROPLASTIC-LIKE"/>
    <property type="match status" value="1"/>
</dbReference>
<feature type="binding site" evidence="10">
    <location>
        <begin position="225"/>
        <end position="226"/>
    </location>
    <ligand>
        <name>NADP(+)</name>
        <dbReference type="ChEBI" id="CHEBI:58349"/>
    </ligand>
</feature>
<evidence type="ECO:0000256" key="8">
    <source>
        <dbReference type="PIRNR" id="PIRNR000362"/>
    </source>
</evidence>
<dbReference type="InterPro" id="IPR023753">
    <property type="entry name" value="FAD/NAD-binding_dom"/>
</dbReference>
<dbReference type="Pfam" id="PF07992">
    <property type="entry name" value="Pyr_redox_2"/>
    <property type="match status" value="1"/>
</dbReference>
<feature type="binding site" evidence="9">
    <location>
        <position position="428"/>
    </location>
    <ligand>
        <name>FAD</name>
        <dbReference type="ChEBI" id="CHEBI:57692"/>
    </ligand>
</feature>
<keyword evidence="13" id="KW-1185">Reference proteome</keyword>
<evidence type="ECO:0000313" key="13">
    <source>
        <dbReference type="Proteomes" id="UP000326939"/>
    </source>
</evidence>
<organism evidence="12 13">
    <name type="scientific">Salix brachista</name>
    <dbReference type="NCBI Taxonomy" id="2182728"/>
    <lineage>
        <taxon>Eukaryota</taxon>
        <taxon>Viridiplantae</taxon>
        <taxon>Streptophyta</taxon>
        <taxon>Embryophyta</taxon>
        <taxon>Tracheophyta</taxon>
        <taxon>Spermatophyta</taxon>
        <taxon>Magnoliopsida</taxon>
        <taxon>eudicotyledons</taxon>
        <taxon>Gunneridae</taxon>
        <taxon>Pentapetalae</taxon>
        <taxon>rosids</taxon>
        <taxon>fabids</taxon>
        <taxon>Malpighiales</taxon>
        <taxon>Salicaceae</taxon>
        <taxon>Saliceae</taxon>
        <taxon>Salix</taxon>
    </lineage>
</organism>
<dbReference type="Proteomes" id="UP000326939">
    <property type="component" value="Chromosome 17"/>
</dbReference>
<dbReference type="Gene3D" id="3.40.50.720">
    <property type="entry name" value="NAD(P)-binding Rossmann-like Domain"/>
    <property type="match status" value="1"/>
</dbReference>
<dbReference type="PIRSF" id="PIRSF000362">
    <property type="entry name" value="FNR"/>
    <property type="match status" value="1"/>
</dbReference>
<evidence type="ECO:0000259" key="11">
    <source>
        <dbReference type="Pfam" id="PF07992"/>
    </source>
</evidence>
<keyword evidence="6 8" id="KW-0560">Oxidoreductase</keyword>
<feature type="binding site" evidence="9">
    <location>
        <position position="44"/>
    </location>
    <ligand>
        <name>FAD</name>
        <dbReference type="ChEBI" id="CHEBI:57692"/>
    </ligand>
</feature>
<dbReference type="InterPro" id="IPR021163">
    <property type="entry name" value="Ferredox_Rdtase_adrenod"/>
</dbReference>
<keyword evidence="3 8" id="KW-0285">Flavoprotein</keyword>
<accession>A0A5N5JCI8</accession>
<evidence type="ECO:0000256" key="6">
    <source>
        <dbReference type="ARBA" id="ARBA00023002"/>
    </source>
</evidence>
<dbReference type="EMBL" id="VDCV01000017">
    <property type="protein sequence ID" value="KAB5516622.1"/>
    <property type="molecule type" value="Genomic_DNA"/>
</dbReference>
<keyword evidence="8" id="KW-0496">Mitochondrion</keyword>
<dbReference type="GO" id="GO:0005739">
    <property type="term" value="C:mitochondrion"/>
    <property type="evidence" value="ECO:0007669"/>
    <property type="project" value="UniProtKB-SubCell"/>
</dbReference>
<evidence type="ECO:0000313" key="12">
    <source>
        <dbReference type="EMBL" id="KAB5516622.1"/>
    </source>
</evidence>
<evidence type="ECO:0000256" key="3">
    <source>
        <dbReference type="ARBA" id="ARBA00022630"/>
    </source>
</evidence>
<evidence type="ECO:0000256" key="2">
    <source>
        <dbReference type="ARBA" id="ARBA00008312"/>
    </source>
</evidence>
<feature type="binding site" evidence="9">
    <location>
        <begin position="435"/>
        <end position="437"/>
    </location>
    <ligand>
        <name>FAD</name>
        <dbReference type="ChEBI" id="CHEBI:57692"/>
    </ligand>
</feature>
<evidence type="ECO:0000256" key="10">
    <source>
        <dbReference type="PIRSR" id="PIRSR000362-2"/>
    </source>
</evidence>
<evidence type="ECO:0000256" key="5">
    <source>
        <dbReference type="ARBA" id="ARBA00022857"/>
    </source>
</evidence>
<comment type="cofactor">
    <cofactor evidence="1 8 9">
        <name>FAD</name>
        <dbReference type="ChEBI" id="CHEBI:57692"/>
    </cofactor>
</comment>
<proteinExistence type="inferred from homology"/>
<dbReference type="EC" id="1.18.1.6" evidence="8"/>
<dbReference type="InterPro" id="IPR036188">
    <property type="entry name" value="FAD/NAD-bd_sf"/>
</dbReference>
<dbReference type="Gene3D" id="3.50.50.60">
    <property type="entry name" value="FAD/NAD(P)-binding domain"/>
    <property type="match status" value="1"/>
</dbReference>
<feature type="binding site" evidence="10">
    <location>
        <position position="435"/>
    </location>
    <ligand>
        <name>NADP(+)</name>
        <dbReference type="ChEBI" id="CHEBI:58349"/>
    </ligand>
</feature>
<feature type="binding site" evidence="9">
    <location>
        <position position="73"/>
    </location>
    <ligand>
        <name>FAD</name>
        <dbReference type="ChEBI" id="CHEBI:57692"/>
    </ligand>
</feature>
<evidence type="ECO:0000256" key="1">
    <source>
        <dbReference type="ARBA" id="ARBA00001974"/>
    </source>
</evidence>
<comment type="subcellular location">
    <subcellularLocation>
        <location evidence="8">Mitochondrion</location>
    </subcellularLocation>
</comment>
<comment type="caution">
    <text evidence="12">The sequence shown here is derived from an EMBL/GenBank/DDBJ whole genome shotgun (WGS) entry which is preliminary data.</text>
</comment>
<feature type="binding site" evidence="9">
    <location>
        <position position="109"/>
    </location>
    <ligand>
        <name>FAD</name>
        <dbReference type="ChEBI" id="CHEBI:57692"/>
    </ligand>
</feature>
<gene>
    <name evidence="12" type="ORF">DKX38_027270</name>
</gene>
<feature type="binding site" evidence="10">
    <location>
        <begin position="181"/>
        <end position="184"/>
    </location>
    <ligand>
        <name>NADP(+)</name>
        <dbReference type="ChEBI" id="CHEBI:58349"/>
    </ligand>
</feature>
<dbReference type="SUPFAM" id="SSF51971">
    <property type="entry name" value="Nucleotide-binding domain"/>
    <property type="match status" value="2"/>
</dbReference>
<dbReference type="GO" id="GO:0016491">
    <property type="term" value="F:oxidoreductase activity"/>
    <property type="evidence" value="ECO:0007669"/>
    <property type="project" value="UniProtKB-KW"/>
</dbReference>
<protein>
    <recommendedName>
        <fullName evidence="8">NADPH:adrenodoxin oxidoreductase, mitochondrial</fullName>
        <ecNumber evidence="8">1.18.1.6</ecNumber>
    </recommendedName>
</protein>
<evidence type="ECO:0000256" key="7">
    <source>
        <dbReference type="ARBA" id="ARBA00048933"/>
    </source>
</evidence>
<evidence type="ECO:0000256" key="4">
    <source>
        <dbReference type="ARBA" id="ARBA00022827"/>
    </source>
</evidence>
<sequence>MAIFDQAIRRLSLSLSLSRRRSSLSFSTLSSNPLRVCVVGAGPAGFYTAEKMLKAHHGAEVDIIDRLPTPFGLVRSGVAPDHPETKIVMNQFSKAAQHERCSFFGNFTLGSSVSLSELRELYHVVVLAYGAESDRALGIPGEYLSGIHSAREFVWWYNGHPDGKNLSPDLKSTDTAVILGQGNVALDAARILLQSTSVLATTDIASHALEALEQSSIRKVYLVGRRGPAQAACTAKELREVLGIKDLYIHINEVDLHKSPEDEEVLKNNRIHRRVYELLSKAATSAPSHPSSSQRELHFVFFRKPDRFLDSGEGSGRVAGVHFEKTVLKGAFLSINGVVVTALSHLLYVAQHLNRTVGPGKQIAVGTGSYEYLDCGLVLKSIGYKSLPVDGLPFDHEKGVVPNIKGRVLAETSGDPTQLEKGLYVCGWLKRGPTGIIATNLYCAEETVASISEDVHQGEIAPTSTFPKPGRQGLLQLLDNRDVRAVPFSAWEKIDSEERRLGNLRSKPREKLTTYENLLKVATE</sequence>
<evidence type="ECO:0000256" key="9">
    <source>
        <dbReference type="PIRSR" id="PIRSR000362-1"/>
    </source>
</evidence>
<name>A0A5N5JCI8_9ROSI</name>
<dbReference type="AlphaFoldDB" id="A0A5N5JCI8"/>
<dbReference type="PANTHER" id="PTHR48467:SF1">
    <property type="entry name" value="GLUTAMATE SYNTHASE 1 [NADH], CHLOROPLASTIC-LIKE"/>
    <property type="match status" value="1"/>
</dbReference>
<dbReference type="PRINTS" id="PR00419">
    <property type="entry name" value="ADXRDTASE"/>
</dbReference>
<comment type="similarity">
    <text evidence="2 8">Belongs to the ferredoxin--NADP reductase type 1 family.</text>
</comment>
<reference evidence="13" key="1">
    <citation type="journal article" date="2019" name="Gigascience">
        <title>De novo genome assembly of the endangered Acer yangbiense, a plant species with extremely small populations endemic to Yunnan Province, China.</title>
        <authorList>
            <person name="Yang J."/>
            <person name="Wariss H.M."/>
            <person name="Tao L."/>
            <person name="Zhang R."/>
            <person name="Yun Q."/>
            <person name="Hollingsworth P."/>
            <person name="Dao Z."/>
            <person name="Luo G."/>
            <person name="Guo H."/>
            <person name="Ma Y."/>
            <person name="Sun W."/>
        </authorList>
    </citation>
    <scope>NUCLEOTIDE SEQUENCE [LARGE SCALE GENOMIC DNA]</scope>
    <source>
        <strain evidence="13">cv. br00</strain>
    </source>
</reference>